<dbReference type="Gene3D" id="1.20.58.480">
    <property type="match status" value="2"/>
</dbReference>
<dbReference type="PANTHER" id="PTHR10138">
    <property type="entry name" value="TRYPTOPHAN 2,3-DIOXYGENASE"/>
    <property type="match status" value="1"/>
</dbReference>
<evidence type="ECO:0000313" key="1">
    <source>
        <dbReference type="EMBL" id="MEM5498883.1"/>
    </source>
</evidence>
<protein>
    <submittedName>
        <fullName evidence="1">Tryptophan 2,3-dioxygenase family protein</fullName>
    </submittedName>
</protein>
<comment type="caution">
    <text evidence="1">The sequence shown here is derived from an EMBL/GenBank/DDBJ whole genome shotgun (WGS) entry which is preliminary data.</text>
</comment>
<reference evidence="1 2" key="1">
    <citation type="submission" date="2024-03" db="EMBL/GenBank/DDBJ databases">
        <title>Community enrichment and isolation of bacterial strains for fucoidan degradation.</title>
        <authorList>
            <person name="Sichert A."/>
        </authorList>
    </citation>
    <scope>NUCLEOTIDE SEQUENCE [LARGE SCALE GENOMIC DNA]</scope>
    <source>
        <strain evidence="1 2">AS12</strain>
    </source>
</reference>
<dbReference type="EMBL" id="JBBMQS010000009">
    <property type="protein sequence ID" value="MEM5498883.1"/>
    <property type="molecule type" value="Genomic_DNA"/>
</dbReference>
<gene>
    <name evidence="1" type="ORF">WNY77_15845</name>
</gene>
<dbReference type="RefSeq" id="WP_342882258.1">
    <property type="nucleotide sequence ID" value="NZ_JBBMQS010000009.1"/>
</dbReference>
<evidence type="ECO:0000313" key="2">
    <source>
        <dbReference type="Proteomes" id="UP001461163"/>
    </source>
</evidence>
<organism evidence="1 2">
    <name type="scientific">Paraglaciecola mesophila</name>
    <dbReference type="NCBI Taxonomy" id="197222"/>
    <lineage>
        <taxon>Bacteria</taxon>
        <taxon>Pseudomonadati</taxon>
        <taxon>Pseudomonadota</taxon>
        <taxon>Gammaproteobacteria</taxon>
        <taxon>Alteromonadales</taxon>
        <taxon>Alteromonadaceae</taxon>
        <taxon>Paraglaciecola</taxon>
    </lineage>
</organism>
<name>A0ABU9SYD2_9ALTE</name>
<dbReference type="SUPFAM" id="SSF140959">
    <property type="entry name" value="Indolic compounds 2,3-dioxygenase-like"/>
    <property type="match status" value="1"/>
</dbReference>
<accession>A0ABU9SYD2</accession>
<proteinExistence type="predicted"/>
<dbReference type="InterPro" id="IPR037217">
    <property type="entry name" value="Trp/Indoleamine_2_3_dOase-like"/>
</dbReference>
<sequence length="272" mass="31451">MNKPETTDAIFRQKYHALLDKPEMLDYGTYLNCQQLLSAQKPLTELCNGDELQFQIVHQVEELWMKLAIYTLVDVLEFMQQENTLRVVTLMKRVSFIQRMMSQQLDLLETMSPKEYQQIRLQLGNGSGQESPGFRTLLKMPADLWDVFNKQYLVGRNKNIEQVYDSQYTHDESYAVAECLAEFDEQLQKFRSLHIFLIQRSIGLEAKSLKGRAVTLLENGAKHRFFPELWQVRSSMTDSWGSAYGEVREPIHNANNQVGGGCPFHQNTSEAS</sequence>
<keyword evidence="2" id="KW-1185">Reference proteome</keyword>
<dbReference type="InterPro" id="IPR004981">
    <property type="entry name" value="Trp_2_3_dOase"/>
</dbReference>
<dbReference type="Proteomes" id="UP001461163">
    <property type="component" value="Unassembled WGS sequence"/>
</dbReference>
<dbReference type="Pfam" id="PF03301">
    <property type="entry name" value="Trp_dioxygenase"/>
    <property type="match status" value="1"/>
</dbReference>
<dbReference type="PANTHER" id="PTHR10138:SF0">
    <property type="entry name" value="TRYPTOPHAN 2,3-DIOXYGENASE"/>
    <property type="match status" value="1"/>
</dbReference>